<evidence type="ECO:0000256" key="1">
    <source>
        <dbReference type="SAM" id="SignalP"/>
    </source>
</evidence>
<feature type="chain" id="PRO_5032600909" description="Secreted protein" evidence="1">
    <location>
        <begin position="27"/>
        <end position="173"/>
    </location>
</feature>
<keyword evidence="1" id="KW-0732">Signal</keyword>
<reference evidence="2 3" key="1">
    <citation type="submission" date="2020-05" db="EMBL/GenBank/DDBJ databases">
        <title>Draft genome sequence of Mycobacterium hippocampi DL, isolated from European seabass, Dicentrarchus labrax, reared in fish farms.</title>
        <authorList>
            <person name="Stathopoulou P."/>
            <person name="Asimakis E."/>
            <person name="Tzokas K."/>
            <person name="Batargias C."/>
            <person name="Tsiamis G."/>
        </authorList>
    </citation>
    <scope>NUCLEOTIDE SEQUENCE [LARGE SCALE GENOMIC DNA]</scope>
    <source>
        <strain evidence="2 3">DL</strain>
    </source>
</reference>
<dbReference type="AlphaFoldDB" id="A0A850PMX5"/>
<organism evidence="2 3">
    <name type="scientific">Mycolicibacterium hippocampi</name>
    <dbReference type="NCBI Taxonomy" id="659824"/>
    <lineage>
        <taxon>Bacteria</taxon>
        <taxon>Bacillati</taxon>
        <taxon>Actinomycetota</taxon>
        <taxon>Actinomycetes</taxon>
        <taxon>Mycobacteriales</taxon>
        <taxon>Mycobacteriaceae</taxon>
        <taxon>Mycolicibacterium</taxon>
    </lineage>
</organism>
<accession>A0A850PMX5</accession>
<gene>
    <name evidence="2" type="ORF">HLY00_1647</name>
</gene>
<comment type="caution">
    <text evidence="2">The sequence shown here is derived from an EMBL/GenBank/DDBJ whole genome shotgun (WGS) entry which is preliminary data.</text>
</comment>
<dbReference type="Proteomes" id="UP000570517">
    <property type="component" value="Unassembled WGS sequence"/>
</dbReference>
<keyword evidence="3" id="KW-1185">Reference proteome</keyword>
<dbReference type="EMBL" id="JABFYL010000039">
    <property type="protein sequence ID" value="NVN51659.1"/>
    <property type="molecule type" value="Genomic_DNA"/>
</dbReference>
<name>A0A850PMX5_9MYCO</name>
<evidence type="ECO:0000313" key="3">
    <source>
        <dbReference type="Proteomes" id="UP000570517"/>
    </source>
</evidence>
<evidence type="ECO:0008006" key="4">
    <source>
        <dbReference type="Google" id="ProtNLM"/>
    </source>
</evidence>
<protein>
    <recommendedName>
        <fullName evidence="4">Secreted protein</fullName>
    </recommendedName>
</protein>
<proteinExistence type="predicted"/>
<sequence length="173" mass="18164">MKLLRGLVAAVVVVGTAVVLPAPAHAAQVMEGVFDYTPAEGAAGTWSIYPSCVPVVGDLREPLYLPVGCRLKVSASSGLPSGDARLVGGRWSFSVPQKEGIQCADGTWEPTVEEFTFDDATMSGTRSVSHSGACGTAPALINTPFTLAFKEPLPIPVDQYPLICEPGGLRRCF</sequence>
<dbReference type="RefSeq" id="WP_178359942.1">
    <property type="nucleotide sequence ID" value="NZ_JABFYL010000039.1"/>
</dbReference>
<evidence type="ECO:0000313" key="2">
    <source>
        <dbReference type="EMBL" id="NVN51659.1"/>
    </source>
</evidence>
<feature type="signal peptide" evidence="1">
    <location>
        <begin position="1"/>
        <end position="26"/>
    </location>
</feature>